<evidence type="ECO:0000256" key="2">
    <source>
        <dbReference type="ARBA" id="ARBA00022527"/>
    </source>
</evidence>
<dbReference type="SUPFAM" id="SSF56112">
    <property type="entry name" value="Protein kinase-like (PK-like)"/>
    <property type="match status" value="1"/>
</dbReference>
<keyword evidence="6 8" id="KW-0067">ATP-binding</keyword>
<dbReference type="PANTHER" id="PTHR43289">
    <property type="entry name" value="MITOGEN-ACTIVATED PROTEIN KINASE KINASE KINASE 20-RELATED"/>
    <property type="match status" value="1"/>
</dbReference>
<keyword evidence="10" id="KW-0472">Membrane</keyword>
<dbReference type="SUPFAM" id="SSF48452">
    <property type="entry name" value="TPR-like"/>
    <property type="match status" value="1"/>
</dbReference>
<sequence length="936" mass="102676">MADPLERLSTALADRYRIERELGSGGMATVYLAEDLRHPRRVAIKVLKPELAAVLGRERFRQEIALAASLQHPYIVSLHDSGAADEIVYYVMPYLGGESLRQRLERENQLPLEDALRIGREVAEALDYAHRRGVVHRDIKPENILFQGGHAMVADFGIARAVDLAGGTRLTDTGVMLGTPTYMSPEQALGAGELDGRSDQYSLACVVYEMLAGQPPLPAASAQSAVHQHLNVLPRPVTDLRPSVPAAVVVAITLALAKTPADRFASIREFARALESATPPTPAPPQPAPVAPGPGAQGSETAPTLPIPRRVRRRMVVAAVAVVVAAVALLVWWWTNFHGRPAIRDVTKKDWILVADFEGPSQDPGLATATREFIGAALDQSEIVTTVPRSQIKLALESAGKPDSTRVTAEVAQELAYRTTVRTVLEGRLEPLARGYAIVLRGLDVERRQPLFVVTGTARDERDLIPTLQKLAVRLRKRLGENLTALEATRSMRQSMVVTPSFDAYRKYAQAYELQQIQGDDRGSLVLIREALELDPDFAAAWQLKYFAFSHLGLRDSMPVSLDEALRRPHRLTDEMRLECQALSAGWHQDYAAADATYRELERRGYDLASTFGDHAGILASVGRFDEALEYYNRAMQIGPFGTQQWILGGRLELLLRFRMLEDARAVVARMKGWGAERGTLALAVTAGDWAGLDSLSRSFAFDPLATPEVRALALRALSSSDAARGAVATSMNGLRRWAAVGENRQGAQLAMRSVLLLAVAADVPPGQPPASVRSDTSFAGVQTRATWAVASGDLETAAMLQRVLELRGSRGNPTDAAWEELIPAWIEGKRGRWDRTVEALADFSGSPEKVRAIGNPPLVLGRWILADAWEHLSQPDSAAAVLELTLSQERLPWAYRITTRMVSPFLHRRLVLLYCHMGRLEDAHPARSILASTYR</sequence>
<evidence type="ECO:0000256" key="7">
    <source>
        <dbReference type="PROSITE-ProRule" id="PRU00339"/>
    </source>
</evidence>
<protein>
    <recommendedName>
        <fullName evidence="1">non-specific serine/threonine protein kinase</fullName>
        <ecNumber evidence="1">2.7.11.1</ecNumber>
    </recommendedName>
</protein>
<proteinExistence type="predicted"/>
<dbReference type="InterPro" id="IPR008271">
    <property type="entry name" value="Ser/Thr_kinase_AS"/>
</dbReference>
<feature type="compositionally biased region" description="Pro residues" evidence="9">
    <location>
        <begin position="279"/>
        <end position="292"/>
    </location>
</feature>
<dbReference type="EMBL" id="VBPB01000285">
    <property type="protein sequence ID" value="TMQ69741.1"/>
    <property type="molecule type" value="Genomic_DNA"/>
</dbReference>
<dbReference type="InterPro" id="IPR019734">
    <property type="entry name" value="TPR_rpt"/>
</dbReference>
<evidence type="ECO:0000256" key="4">
    <source>
        <dbReference type="ARBA" id="ARBA00022741"/>
    </source>
</evidence>
<gene>
    <name evidence="12" type="ORF">E6K81_14225</name>
</gene>
<feature type="transmembrane region" description="Helical" evidence="10">
    <location>
        <begin position="315"/>
        <end position="334"/>
    </location>
</feature>
<evidence type="ECO:0000313" key="13">
    <source>
        <dbReference type="Proteomes" id="UP000319771"/>
    </source>
</evidence>
<keyword evidence="10" id="KW-0812">Transmembrane</keyword>
<feature type="region of interest" description="Disordered" evidence="9">
    <location>
        <begin position="275"/>
        <end position="305"/>
    </location>
</feature>
<keyword evidence="10" id="KW-1133">Transmembrane helix</keyword>
<evidence type="ECO:0000256" key="6">
    <source>
        <dbReference type="ARBA" id="ARBA00022840"/>
    </source>
</evidence>
<dbReference type="PROSITE" id="PS00107">
    <property type="entry name" value="PROTEIN_KINASE_ATP"/>
    <property type="match status" value="1"/>
</dbReference>
<dbReference type="Gene3D" id="1.10.510.10">
    <property type="entry name" value="Transferase(Phosphotransferase) domain 1"/>
    <property type="match status" value="1"/>
</dbReference>
<dbReference type="GO" id="GO:0005524">
    <property type="term" value="F:ATP binding"/>
    <property type="evidence" value="ECO:0007669"/>
    <property type="project" value="UniProtKB-UniRule"/>
</dbReference>
<feature type="binding site" evidence="8">
    <location>
        <position position="45"/>
    </location>
    <ligand>
        <name>ATP</name>
        <dbReference type="ChEBI" id="CHEBI:30616"/>
    </ligand>
</feature>
<keyword evidence="3" id="KW-0808">Transferase</keyword>
<dbReference type="InterPro" id="IPR011990">
    <property type="entry name" value="TPR-like_helical_dom_sf"/>
</dbReference>
<dbReference type="Proteomes" id="UP000319771">
    <property type="component" value="Unassembled WGS sequence"/>
</dbReference>
<accession>A0A538U1R8</accession>
<dbReference type="EC" id="2.7.11.1" evidence="1"/>
<dbReference type="CDD" id="cd14014">
    <property type="entry name" value="STKc_PknB_like"/>
    <property type="match status" value="1"/>
</dbReference>
<evidence type="ECO:0000256" key="10">
    <source>
        <dbReference type="SAM" id="Phobius"/>
    </source>
</evidence>
<reference evidence="12 13" key="1">
    <citation type="journal article" date="2019" name="Nat. Microbiol.">
        <title>Mediterranean grassland soil C-N compound turnover is dependent on rainfall and depth, and is mediated by genomically divergent microorganisms.</title>
        <authorList>
            <person name="Diamond S."/>
            <person name="Andeer P.F."/>
            <person name="Li Z."/>
            <person name="Crits-Christoph A."/>
            <person name="Burstein D."/>
            <person name="Anantharaman K."/>
            <person name="Lane K.R."/>
            <person name="Thomas B.C."/>
            <person name="Pan C."/>
            <person name="Northen T.R."/>
            <person name="Banfield J.F."/>
        </authorList>
    </citation>
    <scope>NUCLEOTIDE SEQUENCE [LARGE SCALE GENOMIC DNA]</scope>
    <source>
        <strain evidence="12">WS_11</strain>
    </source>
</reference>
<dbReference type="GO" id="GO:0004674">
    <property type="term" value="F:protein serine/threonine kinase activity"/>
    <property type="evidence" value="ECO:0007669"/>
    <property type="project" value="UniProtKB-KW"/>
</dbReference>
<dbReference type="PROSITE" id="PS50011">
    <property type="entry name" value="PROTEIN_KINASE_DOM"/>
    <property type="match status" value="1"/>
</dbReference>
<evidence type="ECO:0000256" key="3">
    <source>
        <dbReference type="ARBA" id="ARBA00022679"/>
    </source>
</evidence>
<dbReference type="InterPro" id="IPR011009">
    <property type="entry name" value="Kinase-like_dom_sf"/>
</dbReference>
<dbReference type="FunFam" id="1.10.510.10:FF:000021">
    <property type="entry name" value="Serine/threonine protein kinase"/>
    <property type="match status" value="1"/>
</dbReference>
<evidence type="ECO:0000256" key="1">
    <source>
        <dbReference type="ARBA" id="ARBA00012513"/>
    </source>
</evidence>
<dbReference type="SMART" id="SM00220">
    <property type="entry name" value="S_TKc"/>
    <property type="match status" value="1"/>
</dbReference>
<dbReference type="Pfam" id="PF00069">
    <property type="entry name" value="Pkinase"/>
    <property type="match status" value="1"/>
</dbReference>
<dbReference type="InterPro" id="IPR017441">
    <property type="entry name" value="Protein_kinase_ATP_BS"/>
</dbReference>
<keyword evidence="7" id="KW-0802">TPR repeat</keyword>
<comment type="caution">
    <text evidence="12">The sequence shown here is derived from an EMBL/GenBank/DDBJ whole genome shotgun (WGS) entry which is preliminary data.</text>
</comment>
<name>A0A538U1R8_UNCEI</name>
<evidence type="ECO:0000259" key="11">
    <source>
        <dbReference type="PROSITE" id="PS50011"/>
    </source>
</evidence>
<keyword evidence="2" id="KW-0723">Serine/threonine-protein kinase</keyword>
<feature type="repeat" description="TPR" evidence="7">
    <location>
        <begin position="609"/>
        <end position="642"/>
    </location>
</feature>
<dbReference type="Gene3D" id="3.30.200.20">
    <property type="entry name" value="Phosphorylase Kinase, domain 1"/>
    <property type="match status" value="1"/>
</dbReference>
<feature type="domain" description="Protein kinase" evidence="11">
    <location>
        <begin position="16"/>
        <end position="275"/>
    </location>
</feature>
<evidence type="ECO:0000256" key="5">
    <source>
        <dbReference type="ARBA" id="ARBA00022777"/>
    </source>
</evidence>
<keyword evidence="5" id="KW-0418">Kinase</keyword>
<dbReference type="AlphaFoldDB" id="A0A538U1R8"/>
<evidence type="ECO:0000256" key="8">
    <source>
        <dbReference type="PROSITE-ProRule" id="PRU10141"/>
    </source>
</evidence>
<dbReference type="InterPro" id="IPR000719">
    <property type="entry name" value="Prot_kinase_dom"/>
</dbReference>
<dbReference type="PANTHER" id="PTHR43289:SF6">
    <property type="entry name" value="SERINE_THREONINE-PROTEIN KINASE NEKL-3"/>
    <property type="match status" value="1"/>
</dbReference>
<dbReference type="PROSITE" id="PS50005">
    <property type="entry name" value="TPR"/>
    <property type="match status" value="1"/>
</dbReference>
<organism evidence="12 13">
    <name type="scientific">Eiseniibacteriota bacterium</name>
    <dbReference type="NCBI Taxonomy" id="2212470"/>
    <lineage>
        <taxon>Bacteria</taxon>
        <taxon>Candidatus Eiseniibacteriota</taxon>
    </lineage>
</organism>
<dbReference type="Gene3D" id="1.25.40.10">
    <property type="entry name" value="Tetratricopeptide repeat domain"/>
    <property type="match status" value="1"/>
</dbReference>
<evidence type="ECO:0000256" key="9">
    <source>
        <dbReference type="SAM" id="MobiDB-lite"/>
    </source>
</evidence>
<dbReference type="PROSITE" id="PS00108">
    <property type="entry name" value="PROTEIN_KINASE_ST"/>
    <property type="match status" value="1"/>
</dbReference>
<evidence type="ECO:0000313" key="12">
    <source>
        <dbReference type="EMBL" id="TMQ69741.1"/>
    </source>
</evidence>
<keyword evidence="4 8" id="KW-0547">Nucleotide-binding</keyword>